<dbReference type="AlphaFoldDB" id="A0A5C5UN03"/>
<sequence>MFLVDSNILIEAKNRYYAFDIAPGFWTWLEYAHQQGSVCSIEAVRDEILEGDDELAERTERNAGFFKPIDQPTTSHFTTLSAWATSRDYSAEAIAAFTGNHADFLLVTYACEHRLTVVAHERSRPHSKKRILIPDACLEMGVDTVDTFQMLRRTGVILDLVAPT</sequence>
<accession>A0A5C5UN03</accession>
<keyword evidence="2" id="KW-1185">Reference proteome</keyword>
<dbReference type="SUPFAM" id="SSF88723">
    <property type="entry name" value="PIN domain-like"/>
    <property type="match status" value="1"/>
</dbReference>
<reference evidence="1 2" key="1">
    <citation type="submission" date="2019-08" db="EMBL/GenBank/DDBJ databases">
        <authorList>
            <person name="Lei W."/>
        </authorList>
    </citation>
    <scope>NUCLEOTIDE SEQUENCE [LARGE SCALE GENOMIC DNA]</scope>
    <source>
        <strain evidence="1 2">CCUG 58627</strain>
    </source>
</reference>
<dbReference type="RefSeq" id="WP_146323810.1">
    <property type="nucleotide sequence ID" value="NZ_BAABLR010000005.1"/>
</dbReference>
<dbReference type="EMBL" id="VOHM01000006">
    <property type="protein sequence ID" value="TWT26745.1"/>
    <property type="molecule type" value="Genomic_DNA"/>
</dbReference>
<name>A0A5C5UN03_9CORY</name>
<dbReference type="Proteomes" id="UP000320791">
    <property type="component" value="Unassembled WGS sequence"/>
</dbReference>
<dbReference type="OrthoDB" id="338425at2"/>
<gene>
    <name evidence="1" type="ORF">FRX94_03840</name>
</gene>
<proteinExistence type="predicted"/>
<dbReference type="InterPro" id="IPR016541">
    <property type="entry name" value="UCP008505"/>
</dbReference>
<organism evidence="1 2">
    <name type="scientific">Corynebacterium canis</name>
    <dbReference type="NCBI Taxonomy" id="679663"/>
    <lineage>
        <taxon>Bacteria</taxon>
        <taxon>Bacillati</taxon>
        <taxon>Actinomycetota</taxon>
        <taxon>Actinomycetes</taxon>
        <taxon>Mycobacteriales</taxon>
        <taxon>Corynebacteriaceae</taxon>
        <taxon>Corynebacterium</taxon>
    </lineage>
</organism>
<dbReference type="InterPro" id="IPR029060">
    <property type="entry name" value="PIN-like_dom_sf"/>
</dbReference>
<dbReference type="Pfam" id="PF14367">
    <property type="entry name" value="DUF4411"/>
    <property type="match status" value="1"/>
</dbReference>
<evidence type="ECO:0000313" key="1">
    <source>
        <dbReference type="EMBL" id="TWT26745.1"/>
    </source>
</evidence>
<protein>
    <submittedName>
        <fullName evidence="1">DUF4411 family protein</fullName>
    </submittedName>
</protein>
<comment type="caution">
    <text evidence="1">The sequence shown here is derived from an EMBL/GenBank/DDBJ whole genome shotgun (WGS) entry which is preliminary data.</text>
</comment>
<evidence type="ECO:0000313" key="2">
    <source>
        <dbReference type="Proteomes" id="UP000320791"/>
    </source>
</evidence>